<dbReference type="InterPro" id="IPR050708">
    <property type="entry name" value="T6SS_VgrG/RHS"/>
</dbReference>
<dbReference type="InterPro" id="IPR022385">
    <property type="entry name" value="Rhs_assc_core"/>
</dbReference>
<keyword evidence="11" id="KW-1185">Reference proteome</keyword>
<feature type="region of interest" description="Disordered" evidence="6">
    <location>
        <begin position="1897"/>
        <end position="1920"/>
    </location>
</feature>
<evidence type="ECO:0000256" key="1">
    <source>
        <dbReference type="ARBA" id="ARBA00004613"/>
    </source>
</evidence>
<gene>
    <name evidence="10" type="ORF">OL497_08380</name>
</gene>
<dbReference type="Pfam" id="PF03534">
    <property type="entry name" value="SpvB"/>
    <property type="match status" value="1"/>
</dbReference>
<evidence type="ECO:0000256" key="5">
    <source>
        <dbReference type="ARBA" id="ARBA00023026"/>
    </source>
</evidence>
<dbReference type="PANTHER" id="PTHR32305">
    <property type="match status" value="1"/>
</dbReference>
<keyword evidence="4" id="KW-0677">Repeat</keyword>
<accession>A0ABT3IJ08</accession>
<dbReference type="InterPro" id="IPR003284">
    <property type="entry name" value="Sal_SpvB"/>
</dbReference>
<feature type="compositionally biased region" description="Low complexity" evidence="6">
    <location>
        <begin position="1911"/>
        <end position="1920"/>
    </location>
</feature>
<feature type="transmembrane region" description="Helical" evidence="7">
    <location>
        <begin position="1825"/>
        <end position="1843"/>
    </location>
</feature>
<evidence type="ECO:0000259" key="9">
    <source>
        <dbReference type="Pfam" id="PF25023"/>
    </source>
</evidence>
<dbReference type="PANTHER" id="PTHR32305:SF15">
    <property type="entry name" value="PROTEIN RHSA-RELATED"/>
    <property type="match status" value="1"/>
</dbReference>
<evidence type="ECO:0000256" key="2">
    <source>
        <dbReference type="ARBA" id="ARBA00022525"/>
    </source>
</evidence>
<dbReference type="InterPro" id="IPR006530">
    <property type="entry name" value="YD"/>
</dbReference>
<feature type="region of interest" description="Disordered" evidence="6">
    <location>
        <begin position="1176"/>
        <end position="1202"/>
    </location>
</feature>
<dbReference type="SUPFAM" id="SSF69318">
    <property type="entry name" value="Integrin alpha N-terminal domain"/>
    <property type="match status" value="1"/>
</dbReference>
<keyword evidence="7" id="KW-0472">Membrane</keyword>
<evidence type="ECO:0000256" key="3">
    <source>
        <dbReference type="ARBA" id="ARBA00022729"/>
    </source>
</evidence>
<evidence type="ECO:0000259" key="8">
    <source>
        <dbReference type="Pfam" id="PF20041"/>
    </source>
</evidence>
<dbReference type="Pfam" id="PF13517">
    <property type="entry name" value="FG-GAP_3"/>
    <property type="match status" value="1"/>
</dbReference>
<organism evidence="10 11">
    <name type="scientific">Chitinophaga nivalis</name>
    <dbReference type="NCBI Taxonomy" id="2991709"/>
    <lineage>
        <taxon>Bacteria</taxon>
        <taxon>Pseudomonadati</taxon>
        <taxon>Bacteroidota</taxon>
        <taxon>Chitinophagia</taxon>
        <taxon>Chitinophagales</taxon>
        <taxon>Chitinophagaceae</taxon>
        <taxon>Chitinophaga</taxon>
    </lineage>
</organism>
<dbReference type="InterPro" id="IPR056823">
    <property type="entry name" value="TEN-like_YD-shell"/>
</dbReference>
<dbReference type="InterPro" id="IPR045619">
    <property type="entry name" value="DUF6443"/>
</dbReference>
<name>A0ABT3IJ08_9BACT</name>
<dbReference type="Proteomes" id="UP001207742">
    <property type="component" value="Unassembled WGS sequence"/>
</dbReference>
<keyword evidence="3" id="KW-0732">Signal</keyword>
<keyword evidence="5" id="KW-0843">Virulence</keyword>
<evidence type="ECO:0000256" key="4">
    <source>
        <dbReference type="ARBA" id="ARBA00022737"/>
    </source>
</evidence>
<feature type="transmembrane region" description="Helical" evidence="7">
    <location>
        <begin position="1753"/>
        <end position="1771"/>
    </location>
</feature>
<proteinExistence type="predicted"/>
<evidence type="ECO:0008006" key="12">
    <source>
        <dbReference type="Google" id="ProtNLM"/>
    </source>
</evidence>
<evidence type="ECO:0000256" key="6">
    <source>
        <dbReference type="SAM" id="MobiDB-lite"/>
    </source>
</evidence>
<dbReference type="Gene3D" id="2.180.10.10">
    <property type="entry name" value="RHS repeat-associated core"/>
    <property type="match status" value="3"/>
</dbReference>
<comment type="subcellular location">
    <subcellularLocation>
        <location evidence="1">Secreted</location>
    </subcellularLocation>
</comment>
<sequence>MTYAGSIPAKFSIDHNGGSNYTFQLDVPPGIAQMQPKLNLNYNSAWGNSLLGMGCQLNGLSVIERTGATLDQDGFIAGITLSDTDRLNIDHARMVLRTGSSYFDTGAIYETERQSWHKIVPVYNGTSNRQGPDSFTVYNPDGKIYRYGTTTDSQGVTSATNPTIMAWYLSSITDLSGNTITFTYTAAGTGWRRFPSRIDYTANTQQNIAARRSVRFNYENRQDIESGYVAGFETSASIRLTSLTTHVDETLVMTYAFTYEYSSSTQRSRLTAVTQSDKDGTALFPTTFSWQDAGCNYNAATTIPTSGIDWGGLFIPIDLTGNGSLDFVNAYSDSSNNLNLNIYLSQLNGKFSDAIPVQTNLQFGGLFIPLDANGDGKNELVYATQDNDNLALTLFTAQSSGNSWTLSPGTTQTTNLSFGGDLLAADVDGDGLADLVYSYQDNDSLGLNVLFSDGATFTPAGGTTYNAFFGGSLIAIDLNADGRDDLLYVTSDVNQNLSFTSFFSKSRNGFTQVNNTFTDQLDAGGSLIPIDINADGNMDLIYITGTDNVNLQILVNNGQTFSAGASLATGFSSGVSVMLTSLTAAPVPELLLLTQQDNNLAISVVRVFNAQLSMMSGINQFPQGTLFGGLLMPLDLYGTGFSNLVYLTDNDGTQATQVLSPTGAYPDLITTIANGTGGQYLPQYSPITDPAVYSISGAAANGSMEPRSLMHAKVNGMSYNIQLGDYNIPGIAAGKDVLQRTPIPKYVVGSYTKKDGIGGAWVTSYNYADAVIDRSGRGWLGFGSVSISDHSMDTTDQLLLLQTFPCTQVIKKQSTRRTSDQTFMKTVDYTYQTPQQNNAYLILNDSTITKYYTFAANTDTPDTTVTVGKQFDDHGNANRIDTDGNGMAARVTEIRNYINDETNWRIGLIHEHQYYADNGLQNLLKKEQFSYYDSTYLTKEHDIWESVAAQWLKTTYQYDAMGNLTLETDAAGFATTTTIEQSFYTFIASKTVTLATGVTLTKQFSYDPAFGKLTSKTEANGAIKQQETDGLGRVKSVSRTAPNKSQVATTQYSWTFENNQLCYNLSNRVSWTDDNWKTTKTYYDGLGRKTKITRPDVSGNKTIIIDTTYNESGQKLTETLPYFEHTTSLPITWTYDAFGRNIQQTTPAADPNNPVVTTTRTYSKITTEQVITAVGTPEARTTSVTHGLGPKGPLPLTKTSADGGSTQYQYNGLGLLISVTDPTNITTQISYDSLERKTAITTPAYSKSITYNDQQRTATETIAGNTVTLYKDEISRLTKKVTDKGEITQFTYDDTAATYGTGMLTKVVLPSGDQFTYGYNADALITTKQVTISSDTYTISKVYTPDAQTSSITFPDGAIQNNTYSSNGILKQIDFTGTSDQLTGLAVYDQFDMRDHPQLITYKNGVSKAMGYDNYGRIMSYQATSQQNNIFSDTIVRNATDAVINDGTTAQPNSYQYDSTGRLIAANENAETFSYQYDQSGNCTHLNGDTLLYQGYAPQSGGTNASFTAQYNTAGSLTQLQYDTTTTQYSYDSEQRLVAAGDDTFAYDHTGQRMVKSEPGVTTYYIAPEYEVVKFQGGNVQHTCHVNGTGDRIFTRTIADTGTPTPSQGIPAPGDTYFINDYRKNTRVTTDASGNTTATVTFDPFGNIKSQTGSNAFRIYFSDGEYDNGIKAYYMQSRYYDPRICHFLTPDDGFGGKLLDRDTYNLYAYVSSDPMGLTDPTGHSWLDFIVQTVIDVAYIAAGIGAIIITGGALANTIGAGLIGAGIGGLIYDVTQKVWEKPSDQVWGLKGWAGAMIIGGATGLAAGVGAYYLIPYIVGAAGVTSTFAVIGIKVITSVITGMLIGAGGKALSNVFNGKPVGSGVLSAAVFGGLASFLTGAVTATVNYSIFEQEIEEETTQEVQEGLEESLEETSTNETTQNPLRNNITRQLKRVPMKQRWFENDKDLIGTTIRFTFGSINKTLSTLHLEPSF</sequence>
<evidence type="ECO:0000313" key="10">
    <source>
        <dbReference type="EMBL" id="MCW3483906.1"/>
    </source>
</evidence>
<feature type="transmembrane region" description="Helical" evidence="7">
    <location>
        <begin position="1791"/>
        <end position="1813"/>
    </location>
</feature>
<feature type="transmembrane region" description="Helical" evidence="7">
    <location>
        <begin position="1728"/>
        <end position="1748"/>
    </location>
</feature>
<dbReference type="NCBIfam" id="TIGR01643">
    <property type="entry name" value="YD_repeat_2x"/>
    <property type="match status" value="2"/>
</dbReference>
<keyword evidence="2" id="KW-0964">Secreted</keyword>
<dbReference type="InterPro" id="IPR013517">
    <property type="entry name" value="FG-GAP"/>
</dbReference>
<dbReference type="InterPro" id="IPR031325">
    <property type="entry name" value="RHS_repeat"/>
</dbReference>
<dbReference type="Pfam" id="PF20041">
    <property type="entry name" value="DUF6443"/>
    <property type="match status" value="1"/>
</dbReference>
<feature type="domain" description="DUF6443" evidence="8">
    <location>
        <begin position="1069"/>
        <end position="1164"/>
    </location>
</feature>
<evidence type="ECO:0000313" key="11">
    <source>
        <dbReference type="Proteomes" id="UP001207742"/>
    </source>
</evidence>
<comment type="caution">
    <text evidence="10">The sequence shown here is derived from an EMBL/GenBank/DDBJ whole genome shotgun (WGS) entry which is preliminary data.</text>
</comment>
<dbReference type="RefSeq" id="WP_264729425.1">
    <property type="nucleotide sequence ID" value="NZ_JAPDNR010000001.1"/>
</dbReference>
<feature type="domain" description="Teneurin-like YD-shell" evidence="9">
    <location>
        <begin position="1393"/>
        <end position="1715"/>
    </location>
</feature>
<dbReference type="InterPro" id="IPR028994">
    <property type="entry name" value="Integrin_alpha_N"/>
</dbReference>
<feature type="transmembrane region" description="Helical" evidence="7">
    <location>
        <begin position="1863"/>
        <end position="1884"/>
    </location>
</feature>
<protein>
    <recommendedName>
        <fullName evidence="12">Insecticide toxin TcdB middle/N-terminal domain-containing protein</fullName>
    </recommendedName>
</protein>
<keyword evidence="7" id="KW-1133">Transmembrane helix</keyword>
<dbReference type="NCBIfam" id="TIGR03696">
    <property type="entry name" value="Rhs_assc_core"/>
    <property type="match status" value="1"/>
</dbReference>
<dbReference type="Pfam" id="PF25023">
    <property type="entry name" value="TEN_YD-shell"/>
    <property type="match status" value="1"/>
</dbReference>
<dbReference type="Pfam" id="PF05593">
    <property type="entry name" value="RHS_repeat"/>
    <property type="match status" value="1"/>
</dbReference>
<reference evidence="10 11" key="1">
    <citation type="submission" date="2022-10" db="EMBL/GenBank/DDBJ databases">
        <title>Chitinophaga nivalis PC15 sp. nov., isolated from Pyeongchang county, South Korea.</title>
        <authorList>
            <person name="Trinh H.N."/>
        </authorList>
    </citation>
    <scope>NUCLEOTIDE SEQUENCE [LARGE SCALE GENOMIC DNA]</scope>
    <source>
        <strain evidence="10 11">PC14</strain>
    </source>
</reference>
<evidence type="ECO:0000256" key="7">
    <source>
        <dbReference type="SAM" id="Phobius"/>
    </source>
</evidence>
<dbReference type="Gene3D" id="2.130.10.130">
    <property type="entry name" value="Integrin alpha, N-terminal"/>
    <property type="match status" value="1"/>
</dbReference>
<keyword evidence="7" id="KW-0812">Transmembrane</keyword>
<dbReference type="EMBL" id="JAPDNS010000001">
    <property type="protein sequence ID" value="MCW3483906.1"/>
    <property type="molecule type" value="Genomic_DNA"/>
</dbReference>
<feature type="compositionally biased region" description="Acidic residues" evidence="6">
    <location>
        <begin position="1897"/>
        <end position="1910"/>
    </location>
</feature>